<dbReference type="EMBL" id="JBAMIC010000011">
    <property type="protein sequence ID" value="KAK7100650.1"/>
    <property type="molecule type" value="Genomic_DNA"/>
</dbReference>
<reference evidence="4 5" key="1">
    <citation type="submission" date="2024-02" db="EMBL/GenBank/DDBJ databases">
        <title>Chromosome-scale genome assembly of the rough periwinkle Littorina saxatilis.</title>
        <authorList>
            <person name="De Jode A."/>
            <person name="Faria R."/>
            <person name="Formenti G."/>
            <person name="Sims Y."/>
            <person name="Smith T.P."/>
            <person name="Tracey A."/>
            <person name="Wood J.M.D."/>
            <person name="Zagrodzka Z.B."/>
            <person name="Johannesson K."/>
            <person name="Butlin R.K."/>
            <person name="Leder E.H."/>
        </authorList>
    </citation>
    <scope>NUCLEOTIDE SEQUENCE [LARGE SCALE GENOMIC DNA]</scope>
    <source>
        <strain evidence="4">Snail1</strain>
        <tissue evidence="4">Muscle</tissue>
    </source>
</reference>
<evidence type="ECO:0000259" key="3">
    <source>
        <dbReference type="PROSITE" id="PS50948"/>
    </source>
</evidence>
<dbReference type="InterPro" id="IPR058831">
    <property type="entry name" value="LolA-like_dom_2nd"/>
</dbReference>
<gene>
    <name evidence="4" type="ORF">V1264_023566</name>
</gene>
<dbReference type="CDD" id="cd01099">
    <property type="entry name" value="PAN_AP_HGF"/>
    <property type="match status" value="2"/>
</dbReference>
<keyword evidence="2" id="KW-0732">Signal</keyword>
<dbReference type="PROSITE" id="PS50948">
    <property type="entry name" value="PAN"/>
    <property type="match status" value="2"/>
</dbReference>
<feature type="transmembrane region" description="Helical" evidence="1">
    <location>
        <begin position="1635"/>
        <end position="1658"/>
    </location>
</feature>
<evidence type="ECO:0000313" key="4">
    <source>
        <dbReference type="EMBL" id="KAK7100650.1"/>
    </source>
</evidence>
<dbReference type="Gene3D" id="3.50.4.10">
    <property type="entry name" value="Hepatocyte Growth Factor"/>
    <property type="match status" value="5"/>
</dbReference>
<proteinExistence type="predicted"/>
<name>A0AAN9B7B4_9CAEN</name>
<dbReference type="Pfam" id="PF25898">
    <property type="entry name" value="LolA_2nd_metazoa"/>
    <property type="match status" value="4"/>
</dbReference>
<dbReference type="InterPro" id="IPR003609">
    <property type="entry name" value="Pan_app"/>
</dbReference>
<keyword evidence="1" id="KW-0472">Membrane</keyword>
<feature type="domain" description="Apple" evidence="3">
    <location>
        <begin position="1368"/>
        <end position="1450"/>
    </location>
</feature>
<feature type="domain" description="Apple" evidence="3">
    <location>
        <begin position="1524"/>
        <end position="1611"/>
    </location>
</feature>
<organism evidence="4 5">
    <name type="scientific">Littorina saxatilis</name>
    <dbReference type="NCBI Taxonomy" id="31220"/>
    <lineage>
        <taxon>Eukaryota</taxon>
        <taxon>Metazoa</taxon>
        <taxon>Spiralia</taxon>
        <taxon>Lophotrochozoa</taxon>
        <taxon>Mollusca</taxon>
        <taxon>Gastropoda</taxon>
        <taxon>Caenogastropoda</taxon>
        <taxon>Littorinimorpha</taxon>
        <taxon>Littorinoidea</taxon>
        <taxon>Littorinidae</taxon>
        <taxon>Littorina</taxon>
    </lineage>
</organism>
<keyword evidence="5" id="KW-1185">Reference proteome</keyword>
<dbReference type="PANTHER" id="PTHR36902">
    <property type="entry name" value="ENRICHED IN SURFACE-LABELED PROTEOME PROTEIN 9"/>
    <property type="match status" value="1"/>
</dbReference>
<dbReference type="PANTHER" id="PTHR36902:SF1">
    <property type="entry name" value="ENRICHED IN SURFACE-LABELED PROTEOME PROTEIN 9"/>
    <property type="match status" value="1"/>
</dbReference>
<sequence length="1683" mass="185947">MEKLPLLALLCFGCRLAAAQDQCATVHQNPSPNKMALPILPTTAFKAVVRAQILNKNMTVEAVEYADESVNSAAIVMMQNGEKATIIMSYATNEVFYVMPSSSTGLDTAGPMSCYTSNLTTDDNTQLFGMSAGSSAPGSQQHLFSTNKILNFINGTEVYKGQVKIGGIPANRFSSCVYWPQLNANFTLEYYFTLPGWQTPSGLDQIPIRAEITGISHNKTGSTSIFHHIYEYVNFEPYVNDPETIFETPPGVYCLFRKPTRKPPMINNHFYYREEISNPGNDDGDFPMISESDIWYDYDLQLVRFDERTVPAGVSADFSMSSGPFRVIHDYGVGVQYTIAVDMNECSVDPIPLDSKGFDAVYNITRQTLGMRKPMQFFNLNETTYLYAGQRLARGQQCDVFQAVLTNIPGHGIVVYEVYFLSGADDITDRGSDSDYNSIKAIPMRIMMWETGTLDQQYEIHDFDQDSAQANAFDVTPCFPGQSSIDFEIALKVKDTNLMPQLAPYVGQLMQLQVSIDAGITPVRVQRTRLHWTNYNVYFEGTLLGAAPSLAKYEISPTSAMSGVASKALQNIADAMTCAQQCDNLEEWNCVQFDYCGTSMVCTLAKVSKPATLTNTSQCDHYQRVLGGGFDQQIQLDQAWTSLKNRVYGGQLVISLPLPDSSGKVDLSIDTTTLDDTKKIILTAITITNLVVSNVNRDGTSKMALPILPTTAFKAVVRAQILNKNMTVEAVEYADESVNSAAIVMMQNGEKATIIMSYATNEVFYVMPSSSTGLDTAGPMSCYTSNLTTDDNTQLFGMSTGSSAPGSQQHLFSTNKILNFINGTEVYKGQVNIGGIPANRFSSCVYWPQLNANFTLEYYFTLPGWQTPSGLDQIPIRAEITGISHNKTGSTSIFHHIYEYVNFEPYVNDPETIFETPPGVYCLFRKPTRKPPMINNHFYYREEISNPGNDDGDFPMISESDIWYDYDLQLVRFDERTVPAGVSADFSMSSGPFRVIHDYGVGVQYTIAVDMNECSVDPIPLDSKGFDAVYNITRQTLGMRKPMQFFNLNETTYLYAGQRLARGQQCDVFQAVLTNIPGHGIVVYEVYFLSGADDITDRGSDSDYNSIKAIPMRIMMWETGTLDQQYEIHDFDQDSAQANAFDVTPCFPGQSSIDFEIALKVKDTNLMPQLAPYVGQLMQLQVSINAGITPVRVQRTRLHWTNYNVYFEGTLLGAAPSLAKYEISPASAMSGVASKALQNIADAMTCAQQCDNLDEWNCVQFDYCGTSMVCTLAKVSNPATLTNTSQCDHYQRVLGGGFDQQAQLDQVWTSLKNRVYGGQLVISLPLPDSSGKVDLSIDTTTLDDTKKIILTAITITNQVVSNVNRDGTSTDVMSQFQTIPQKAGKGYKTMLPGLSVDECASNCVGEETYNCQSFHYCWEAGACFLSRLHPDERPNMLKDNPNCDLYIRDYTSNFDKFDGQTVLSGSNTIYQNVMSASECAKLCTYYNTFHCESFDFCTDVNTCFLGQTHYYDAPKGNIKQAPSCAHYSRAYLQDFVAKSHKQVRLRDNRVIQGVNPQQCAKLCVEEGSFTCNSFDYCGNYSECRLSDASVSNTGQVTLESSASCDVYSRQYSSGQTAAQTSDGGSSSSGGYSRGAMAGLGFAMIVVGIILGLVALVVYDKFIAKRGGADGMAISFSKHENSES</sequence>
<evidence type="ECO:0000256" key="2">
    <source>
        <dbReference type="SAM" id="SignalP"/>
    </source>
</evidence>
<keyword evidence="1" id="KW-0812">Transmembrane</keyword>
<evidence type="ECO:0000313" key="5">
    <source>
        <dbReference type="Proteomes" id="UP001374579"/>
    </source>
</evidence>
<accession>A0AAN9B7B4</accession>
<feature type="chain" id="PRO_5043042511" description="Apple domain-containing protein" evidence="2">
    <location>
        <begin position="20"/>
        <end position="1683"/>
    </location>
</feature>
<protein>
    <recommendedName>
        <fullName evidence="3">Apple domain-containing protein</fullName>
    </recommendedName>
</protein>
<comment type="caution">
    <text evidence="4">The sequence shown here is derived from an EMBL/GenBank/DDBJ whole genome shotgun (WGS) entry which is preliminary data.</text>
</comment>
<dbReference type="Proteomes" id="UP001374579">
    <property type="component" value="Unassembled WGS sequence"/>
</dbReference>
<dbReference type="SMART" id="SM00473">
    <property type="entry name" value="PAN_AP"/>
    <property type="match status" value="2"/>
</dbReference>
<dbReference type="SUPFAM" id="SSF57414">
    <property type="entry name" value="Hairpin loop containing domain-like"/>
    <property type="match status" value="3"/>
</dbReference>
<feature type="signal peptide" evidence="2">
    <location>
        <begin position="1"/>
        <end position="19"/>
    </location>
</feature>
<evidence type="ECO:0000256" key="1">
    <source>
        <dbReference type="SAM" id="Phobius"/>
    </source>
</evidence>
<keyword evidence="1" id="KW-1133">Transmembrane helix</keyword>
<dbReference type="Pfam" id="PF00024">
    <property type="entry name" value="PAN_1"/>
    <property type="match status" value="2"/>
</dbReference>